<evidence type="ECO:0000256" key="3">
    <source>
        <dbReference type="ARBA" id="ARBA00023027"/>
    </source>
</evidence>
<dbReference type="Gene3D" id="3.40.50.1220">
    <property type="entry name" value="TPP-binding domain"/>
    <property type="match status" value="1"/>
</dbReference>
<dbReference type="SUPFAM" id="SSF52467">
    <property type="entry name" value="DHS-like NAD/FAD-binding domain"/>
    <property type="match status" value="1"/>
</dbReference>
<dbReference type="InterPro" id="IPR050134">
    <property type="entry name" value="NAD-dep_sirtuin_deacylases"/>
</dbReference>
<dbReference type="EMBL" id="AFNV02000035">
    <property type="protein sequence ID" value="ERJ17554.1"/>
    <property type="molecule type" value="Genomic_DNA"/>
</dbReference>
<organism evidence="6 7">
    <name type="scientific">Salinisphaera shabanensis E1L3A</name>
    <dbReference type="NCBI Taxonomy" id="1033802"/>
    <lineage>
        <taxon>Bacteria</taxon>
        <taxon>Pseudomonadati</taxon>
        <taxon>Pseudomonadota</taxon>
        <taxon>Gammaproteobacteria</taxon>
        <taxon>Salinisphaerales</taxon>
        <taxon>Salinisphaeraceae</taxon>
        <taxon>Salinisphaera</taxon>
    </lineage>
</organism>
<keyword evidence="4" id="KW-0862">Zinc</keyword>
<name>U2FMY0_9GAMM</name>
<feature type="active site" description="Proton acceptor" evidence="4">
    <location>
        <position position="130"/>
    </location>
</feature>
<evidence type="ECO:0000256" key="4">
    <source>
        <dbReference type="PROSITE-ProRule" id="PRU00236"/>
    </source>
</evidence>
<accession>U2FMY0</accession>
<dbReference type="GO" id="GO:0017136">
    <property type="term" value="F:histone deacetylase activity, NAD-dependent"/>
    <property type="evidence" value="ECO:0007669"/>
    <property type="project" value="TreeGrafter"/>
</dbReference>
<dbReference type="PANTHER" id="PTHR11085:SF4">
    <property type="entry name" value="NAD-DEPENDENT PROTEIN DEACYLASE"/>
    <property type="match status" value="1"/>
</dbReference>
<keyword evidence="7" id="KW-1185">Reference proteome</keyword>
<dbReference type="PANTHER" id="PTHR11085">
    <property type="entry name" value="NAD-DEPENDENT PROTEIN DEACYLASE SIRTUIN-5, MITOCHONDRIAL-RELATED"/>
    <property type="match status" value="1"/>
</dbReference>
<dbReference type="STRING" id="1033802.SSPSH_003659"/>
<gene>
    <name evidence="6" type="primary">cobB2</name>
    <name evidence="6" type="ORF">SSPSH_003659</name>
</gene>
<evidence type="ECO:0000256" key="1">
    <source>
        <dbReference type="ARBA" id="ARBA00012928"/>
    </source>
</evidence>
<feature type="binding site" evidence="4">
    <location>
        <position position="141"/>
    </location>
    <ligand>
        <name>Zn(2+)</name>
        <dbReference type="ChEBI" id="CHEBI:29105"/>
    </ligand>
</feature>
<evidence type="ECO:0000313" key="6">
    <source>
        <dbReference type="EMBL" id="ERJ17554.1"/>
    </source>
</evidence>
<dbReference type="Gene3D" id="3.30.1600.10">
    <property type="entry name" value="SIR2/SIRT2 'Small Domain"/>
    <property type="match status" value="1"/>
</dbReference>
<dbReference type="Pfam" id="PF02146">
    <property type="entry name" value="SIR2"/>
    <property type="match status" value="1"/>
</dbReference>
<dbReference type="eggNOG" id="COG0846">
    <property type="taxonomic scope" value="Bacteria"/>
</dbReference>
<dbReference type="GO" id="GO:0070403">
    <property type="term" value="F:NAD+ binding"/>
    <property type="evidence" value="ECO:0007669"/>
    <property type="project" value="InterPro"/>
</dbReference>
<protein>
    <recommendedName>
        <fullName evidence="1">protein acetyllysine N-acetyltransferase</fullName>
        <ecNumber evidence="1">2.3.1.286</ecNumber>
    </recommendedName>
</protein>
<dbReference type="CDD" id="cd01407">
    <property type="entry name" value="SIR2-fam"/>
    <property type="match status" value="1"/>
</dbReference>
<dbReference type="InterPro" id="IPR026590">
    <property type="entry name" value="Ssirtuin_cat_dom"/>
</dbReference>
<dbReference type="InterPro" id="IPR003000">
    <property type="entry name" value="Sirtuin"/>
</dbReference>
<dbReference type="Proteomes" id="UP000006242">
    <property type="component" value="Unassembled WGS sequence"/>
</dbReference>
<feature type="binding site" evidence="4">
    <location>
        <position position="138"/>
    </location>
    <ligand>
        <name>Zn(2+)</name>
        <dbReference type="ChEBI" id="CHEBI:29105"/>
    </ligand>
</feature>
<keyword evidence="2" id="KW-0808">Transferase</keyword>
<dbReference type="InterPro" id="IPR029035">
    <property type="entry name" value="DHS-like_NAD/FAD-binding_dom"/>
</dbReference>
<keyword evidence="3" id="KW-0520">NAD</keyword>
<feature type="binding site" evidence="4">
    <location>
        <position position="160"/>
    </location>
    <ligand>
        <name>Zn(2+)</name>
        <dbReference type="ChEBI" id="CHEBI:29105"/>
    </ligand>
</feature>
<dbReference type="GO" id="GO:0046872">
    <property type="term" value="F:metal ion binding"/>
    <property type="evidence" value="ECO:0007669"/>
    <property type="project" value="UniProtKB-KW"/>
</dbReference>
<dbReference type="GO" id="GO:0016787">
    <property type="term" value="F:hydrolase activity"/>
    <property type="evidence" value="ECO:0007669"/>
    <property type="project" value="UniProtKB-KW"/>
</dbReference>
<reference evidence="6 7" key="1">
    <citation type="journal article" date="2011" name="J. Bacteriol.">
        <title>Genome sequence of Salinisphaera shabanensis, a gammaproteobacterium from the harsh, variable environment of the brine-seawater interface of the Shaban Deep in the Red Sea.</title>
        <authorList>
            <person name="Antunes A."/>
            <person name="Alam I."/>
            <person name="Bajic V.B."/>
            <person name="Stingl U."/>
        </authorList>
    </citation>
    <scope>NUCLEOTIDE SEQUENCE [LARGE SCALE GENOMIC DNA]</scope>
    <source>
        <strain evidence="6 7">E1L3A</strain>
    </source>
</reference>
<comment type="caution">
    <text evidence="6">The sequence shown here is derived from an EMBL/GenBank/DDBJ whole genome shotgun (WGS) entry which is preliminary data.</text>
</comment>
<proteinExistence type="predicted"/>
<dbReference type="AlphaFoldDB" id="U2FMY0"/>
<dbReference type="EC" id="2.3.1.286" evidence="1"/>
<feature type="binding site" evidence="4">
    <location>
        <position position="163"/>
    </location>
    <ligand>
        <name>Zn(2+)</name>
        <dbReference type="ChEBI" id="CHEBI:29105"/>
    </ligand>
</feature>
<dbReference type="PROSITE" id="PS50305">
    <property type="entry name" value="SIRTUIN"/>
    <property type="match status" value="1"/>
</dbReference>
<keyword evidence="4" id="KW-0479">Metal-binding</keyword>
<evidence type="ECO:0000256" key="2">
    <source>
        <dbReference type="ARBA" id="ARBA00022679"/>
    </source>
</evidence>
<feature type="domain" description="Deacetylase sirtuin-type" evidence="5">
    <location>
        <begin position="3"/>
        <end position="256"/>
    </location>
</feature>
<sequence length="256" mass="27691">MQTNDDSAGMAQAAAMLAAAQRVLVITGAGMSADSGLPTYRGVGGLYDRELTADGISIEQALSGDMFKRDPAVSWKYIAEIERACRGALPNDGHRALAAMASRFERFCVLTQNVDGFHQSAGSRDVIEMHGAIHRLKCTRCHWHATVENYTRLDTLPPCCPDCSSVVRPDVVLFGEMLPDRALLQYEQALGEGFDLVMVVGTSAVFPYIAAPVQRAAMQRRATMEINPQRTDISEYCDVCLQATAADTLVALAGAM</sequence>
<evidence type="ECO:0000313" key="7">
    <source>
        <dbReference type="Proteomes" id="UP000006242"/>
    </source>
</evidence>
<evidence type="ECO:0000259" key="5">
    <source>
        <dbReference type="PROSITE" id="PS50305"/>
    </source>
</evidence>
<reference evidence="6 7" key="2">
    <citation type="journal article" date="2013" name="PLoS ONE">
        <title>INDIGO - INtegrated Data Warehouse of MIcrobial GenOmes with Examples from the Red Sea Extremophiles.</title>
        <authorList>
            <person name="Alam I."/>
            <person name="Antunes A."/>
            <person name="Kamau A.A."/>
            <person name="Ba Alawi W."/>
            <person name="Kalkatawi M."/>
            <person name="Stingl U."/>
            <person name="Bajic V.B."/>
        </authorList>
    </citation>
    <scope>NUCLEOTIDE SEQUENCE [LARGE SCALE GENOMIC DNA]</scope>
    <source>
        <strain evidence="6 7">E1L3A</strain>
    </source>
</reference>
<keyword evidence="6" id="KW-0378">Hydrolase</keyword>
<dbReference type="NCBIfam" id="NF001753">
    <property type="entry name" value="PRK00481.1-3"/>
    <property type="match status" value="1"/>
</dbReference>
<dbReference type="InterPro" id="IPR026591">
    <property type="entry name" value="Sirtuin_cat_small_dom_sf"/>
</dbReference>